<dbReference type="InterPro" id="IPR010148">
    <property type="entry name" value="CRISPR-assoc_prot_CT1975"/>
</dbReference>
<evidence type="ECO:0000256" key="1">
    <source>
        <dbReference type="SAM" id="MobiDB-lite"/>
    </source>
</evidence>
<sequence>MIGGVLRGRESSQHEKYHQRGTVQEILGVKAFRSRGTTLSATAQLVERGWDEDEALTAVQMLLLSCQVKGVGIADNGGTNVLLFLPEGAVTELADLADRHRTEFAPFIAQAHAELAKAAQKKTKAKTKDGDTETAPAEDDEPEEDTNRTQILTAQAKKITDKKGGFLTKDDTLSLLRTRNAVIAAYGRMLANEPGSTVESAIQTAHAFSTHAITTQIDSYTAVDDILKELGEASGAGHLGEQRYNSTTLYRYSTLNITKLIGNLDGDHTTARDVAEAFLRSVVAHRNAGKVSATAPHTVPTSSTPPYAPTGPSTSPARSRSPCPPPRPAATSPPARPASTPTPARTTDSSA</sequence>
<dbReference type="EMBL" id="AP017424">
    <property type="protein sequence ID" value="BAU87978.1"/>
    <property type="molecule type" value="Genomic_DNA"/>
</dbReference>
<evidence type="ECO:0000313" key="2">
    <source>
        <dbReference type="EMBL" id="BAU87978.1"/>
    </source>
</evidence>
<dbReference type="Proteomes" id="UP000217676">
    <property type="component" value="Chromosome"/>
</dbReference>
<name>A0A169PII8_STRLU</name>
<accession>A0A169PII8</accession>
<feature type="region of interest" description="Disordered" evidence="1">
    <location>
        <begin position="289"/>
        <end position="351"/>
    </location>
</feature>
<protein>
    <submittedName>
        <fullName evidence="2">Cse4 family CRISPR-associated protein</fullName>
    </submittedName>
</protein>
<dbReference type="KEGG" id="slau:SLA_7112"/>
<feature type="compositionally biased region" description="Low complexity" evidence="1">
    <location>
        <begin position="310"/>
        <end position="321"/>
    </location>
</feature>
<dbReference type="AlphaFoldDB" id="A0A169PII8"/>
<keyword evidence="3" id="KW-1185">Reference proteome</keyword>
<feature type="region of interest" description="Disordered" evidence="1">
    <location>
        <begin position="119"/>
        <end position="147"/>
    </location>
</feature>
<gene>
    <name evidence="2" type="ORF">SLA_7112</name>
</gene>
<evidence type="ECO:0000313" key="3">
    <source>
        <dbReference type="Proteomes" id="UP000217676"/>
    </source>
</evidence>
<reference evidence="2 3" key="1">
    <citation type="journal article" date="2016" name="Genome Announc.">
        <title>Complete Genome Sequence of Thiostrepton-Producing Streptomyces laurentii ATCC 31255.</title>
        <authorList>
            <person name="Doi K."/>
            <person name="Fujino Y."/>
            <person name="Nagayoshi Y."/>
            <person name="Ohshima T."/>
            <person name="Ogata S."/>
        </authorList>
    </citation>
    <scope>NUCLEOTIDE SEQUENCE [LARGE SCALE GENOMIC DNA]</scope>
    <source>
        <strain evidence="2 3">ATCC 31255</strain>
    </source>
</reference>
<feature type="compositionally biased region" description="Low complexity" evidence="1">
    <location>
        <begin position="329"/>
        <end position="351"/>
    </location>
</feature>
<organism evidence="2 3">
    <name type="scientific">Streptomyces laurentii</name>
    <dbReference type="NCBI Taxonomy" id="39478"/>
    <lineage>
        <taxon>Bacteria</taxon>
        <taxon>Bacillati</taxon>
        <taxon>Actinomycetota</taxon>
        <taxon>Actinomycetes</taxon>
        <taxon>Kitasatosporales</taxon>
        <taxon>Streptomycetaceae</taxon>
        <taxon>Streptomyces</taxon>
    </lineage>
</organism>
<proteinExistence type="predicted"/>
<dbReference type="Pfam" id="PF09344">
    <property type="entry name" value="Cas_CT1975"/>
    <property type="match status" value="1"/>
</dbReference>